<dbReference type="SUPFAM" id="SSF52540">
    <property type="entry name" value="P-loop containing nucleoside triphosphate hydrolases"/>
    <property type="match status" value="1"/>
</dbReference>
<dbReference type="Gene3D" id="3.40.50.300">
    <property type="entry name" value="P-loop containing nucleotide triphosphate hydrolases"/>
    <property type="match status" value="1"/>
</dbReference>
<comment type="catalytic activity">
    <reaction evidence="1 6">
        <text>alpha-D-ribose 1,5-bisphosphate + ATP = 5-phospho-alpha-D-ribose 1-diphosphate + ADP</text>
        <dbReference type="Rhea" id="RHEA:20109"/>
        <dbReference type="ChEBI" id="CHEBI:30616"/>
        <dbReference type="ChEBI" id="CHEBI:58017"/>
        <dbReference type="ChEBI" id="CHEBI:68688"/>
        <dbReference type="ChEBI" id="CHEBI:456216"/>
        <dbReference type="EC" id="2.7.4.23"/>
    </reaction>
</comment>
<keyword evidence="4 6" id="KW-0547">Nucleotide-binding</keyword>
<organism evidence="7 8">
    <name type="scientific">Labrys wisconsinensis</name>
    <dbReference type="NCBI Taxonomy" id="425677"/>
    <lineage>
        <taxon>Bacteria</taxon>
        <taxon>Pseudomonadati</taxon>
        <taxon>Pseudomonadota</taxon>
        <taxon>Alphaproteobacteria</taxon>
        <taxon>Hyphomicrobiales</taxon>
        <taxon>Xanthobacteraceae</taxon>
        <taxon>Labrys</taxon>
    </lineage>
</organism>
<dbReference type="GO" id="GO:0033863">
    <property type="term" value="F:ribose 1,5-bisphosphate phosphokinase activity"/>
    <property type="evidence" value="ECO:0007669"/>
    <property type="project" value="UniProtKB-EC"/>
</dbReference>
<evidence type="ECO:0000256" key="2">
    <source>
        <dbReference type="ARBA" id="ARBA00005069"/>
    </source>
</evidence>
<evidence type="ECO:0000256" key="6">
    <source>
        <dbReference type="HAMAP-Rule" id="MF_00836"/>
    </source>
</evidence>
<evidence type="ECO:0000313" key="8">
    <source>
        <dbReference type="Proteomes" id="UP001242480"/>
    </source>
</evidence>
<evidence type="ECO:0000256" key="4">
    <source>
        <dbReference type="ARBA" id="ARBA00022741"/>
    </source>
</evidence>
<sequence>MSTGAFVCVVGPSGAGKDALIGGAQHRLAGDPRFLFPRRLVTRASSAFEDHDSLSEDAFAHGVAEGRFALSWRAHGLGYALPGELLAAVDRGACAVCNVSRTIIPEARRRFGQVRVVLVTAPAEVITARLTARGRESAEAIAARRAREEAMDDVGVDLTIVNTGTVEDGAERLAAFLARQVAEAIA</sequence>
<comment type="pathway">
    <text evidence="2 6">Metabolic intermediate biosynthesis; 5-phospho-alpha-D-ribose 1-diphosphate biosynthesis; 5-phospho-alpha-D-ribose 1-diphosphate from D-ribose 5-phosphate (route II): step 3/3.</text>
</comment>
<name>A0ABU0JAB8_9HYPH</name>
<proteinExistence type="inferred from homology"/>
<evidence type="ECO:0000256" key="3">
    <source>
        <dbReference type="ARBA" id="ARBA00022679"/>
    </source>
</evidence>
<comment type="function">
    <text evidence="6">Catalyzes the phosphorylation of ribose 1,5-bisphosphate to 5-phospho-D-ribosyl alpha-1-diphosphate (PRPP).</text>
</comment>
<dbReference type="HAMAP" id="MF_00836">
    <property type="entry name" value="PhnN"/>
    <property type="match status" value="1"/>
</dbReference>
<dbReference type="InterPro" id="IPR012699">
    <property type="entry name" value="PhnN"/>
</dbReference>
<evidence type="ECO:0000313" key="7">
    <source>
        <dbReference type="EMBL" id="MDQ0471199.1"/>
    </source>
</evidence>
<gene>
    <name evidence="6" type="primary">phnN</name>
    <name evidence="7" type="ORF">QO011_004222</name>
</gene>
<keyword evidence="5 6" id="KW-0067">ATP-binding</keyword>
<dbReference type="InterPro" id="IPR027417">
    <property type="entry name" value="P-loop_NTPase"/>
</dbReference>
<feature type="binding site" evidence="6">
    <location>
        <begin position="11"/>
        <end position="18"/>
    </location>
    <ligand>
        <name>ATP</name>
        <dbReference type="ChEBI" id="CHEBI:30616"/>
    </ligand>
</feature>
<dbReference type="EC" id="2.7.4.23" evidence="6"/>
<dbReference type="Proteomes" id="UP001242480">
    <property type="component" value="Unassembled WGS sequence"/>
</dbReference>
<dbReference type="NCBIfam" id="TIGR02322">
    <property type="entry name" value="phosphon_PhnN"/>
    <property type="match status" value="1"/>
</dbReference>
<dbReference type="RefSeq" id="WP_307275919.1">
    <property type="nucleotide sequence ID" value="NZ_JAUSVX010000008.1"/>
</dbReference>
<dbReference type="EMBL" id="JAUSVX010000008">
    <property type="protein sequence ID" value="MDQ0471199.1"/>
    <property type="molecule type" value="Genomic_DNA"/>
</dbReference>
<comment type="caution">
    <text evidence="7">The sequence shown here is derived from an EMBL/GenBank/DDBJ whole genome shotgun (WGS) entry which is preliminary data.</text>
</comment>
<keyword evidence="8" id="KW-1185">Reference proteome</keyword>
<protein>
    <recommendedName>
        <fullName evidence="6">Ribose 1,5-bisphosphate phosphokinase PhnN</fullName>
        <ecNumber evidence="6">2.7.4.23</ecNumber>
    </recommendedName>
    <alternativeName>
        <fullName evidence="6">Ribose 1,5-bisphosphokinase</fullName>
    </alternativeName>
</protein>
<evidence type="ECO:0000256" key="5">
    <source>
        <dbReference type="ARBA" id="ARBA00022840"/>
    </source>
</evidence>
<keyword evidence="3 6" id="KW-0808">Transferase</keyword>
<accession>A0ABU0JAB8</accession>
<comment type="similarity">
    <text evidence="6">Belongs to the ribose 1,5-bisphosphokinase family.</text>
</comment>
<evidence type="ECO:0000256" key="1">
    <source>
        <dbReference type="ARBA" id="ARBA00000373"/>
    </source>
</evidence>
<reference evidence="7 8" key="1">
    <citation type="submission" date="2023-07" db="EMBL/GenBank/DDBJ databases">
        <title>Genomic Encyclopedia of Type Strains, Phase IV (KMG-IV): sequencing the most valuable type-strain genomes for metagenomic binning, comparative biology and taxonomic classification.</title>
        <authorList>
            <person name="Goeker M."/>
        </authorList>
    </citation>
    <scope>NUCLEOTIDE SEQUENCE [LARGE SCALE GENOMIC DNA]</scope>
    <source>
        <strain evidence="7 8">DSM 19619</strain>
    </source>
</reference>